<protein>
    <submittedName>
        <fullName evidence="1">Uncharacterized protein</fullName>
    </submittedName>
</protein>
<reference evidence="1" key="1">
    <citation type="submission" date="2014-09" db="EMBL/GenBank/DDBJ databases">
        <authorList>
            <person name="Magalhaes I.L.F."/>
            <person name="Oliveira U."/>
            <person name="Santos F.R."/>
            <person name="Vidigal T.H.D.A."/>
            <person name="Brescovit A.D."/>
            <person name="Santos A.J."/>
        </authorList>
    </citation>
    <scope>NUCLEOTIDE SEQUENCE</scope>
    <source>
        <tissue evidence="1">Shoot tissue taken approximately 20 cm above the soil surface</tissue>
    </source>
</reference>
<accession>A0A0A9ARU5</accession>
<dbReference type="AlphaFoldDB" id="A0A0A9ARU5"/>
<name>A0A0A9ARU5_ARUDO</name>
<dbReference type="EMBL" id="GBRH01243416">
    <property type="protein sequence ID" value="JAD54479.1"/>
    <property type="molecule type" value="Transcribed_RNA"/>
</dbReference>
<evidence type="ECO:0000313" key="1">
    <source>
        <dbReference type="EMBL" id="JAD54479.1"/>
    </source>
</evidence>
<reference evidence="1" key="2">
    <citation type="journal article" date="2015" name="Data Brief">
        <title>Shoot transcriptome of the giant reed, Arundo donax.</title>
        <authorList>
            <person name="Barrero R.A."/>
            <person name="Guerrero F.D."/>
            <person name="Moolhuijzen P."/>
            <person name="Goolsby J.A."/>
            <person name="Tidwell J."/>
            <person name="Bellgard S.E."/>
            <person name="Bellgard M.I."/>
        </authorList>
    </citation>
    <scope>NUCLEOTIDE SEQUENCE</scope>
    <source>
        <tissue evidence="1">Shoot tissue taken approximately 20 cm above the soil surface</tissue>
    </source>
</reference>
<sequence length="25" mass="3115">MVIWNFIFQMHMVICTKASYRPRNK</sequence>
<organism evidence="1">
    <name type="scientific">Arundo donax</name>
    <name type="common">Giant reed</name>
    <name type="synonym">Donax arundinaceus</name>
    <dbReference type="NCBI Taxonomy" id="35708"/>
    <lineage>
        <taxon>Eukaryota</taxon>
        <taxon>Viridiplantae</taxon>
        <taxon>Streptophyta</taxon>
        <taxon>Embryophyta</taxon>
        <taxon>Tracheophyta</taxon>
        <taxon>Spermatophyta</taxon>
        <taxon>Magnoliopsida</taxon>
        <taxon>Liliopsida</taxon>
        <taxon>Poales</taxon>
        <taxon>Poaceae</taxon>
        <taxon>PACMAD clade</taxon>
        <taxon>Arundinoideae</taxon>
        <taxon>Arundineae</taxon>
        <taxon>Arundo</taxon>
    </lineage>
</organism>
<proteinExistence type="predicted"/>